<proteinExistence type="predicted"/>
<dbReference type="EMBL" id="JADGJH010001466">
    <property type="protein sequence ID" value="KAJ3113223.1"/>
    <property type="molecule type" value="Genomic_DNA"/>
</dbReference>
<organism evidence="2 3">
    <name type="scientific">Physocladia obscura</name>
    <dbReference type="NCBI Taxonomy" id="109957"/>
    <lineage>
        <taxon>Eukaryota</taxon>
        <taxon>Fungi</taxon>
        <taxon>Fungi incertae sedis</taxon>
        <taxon>Chytridiomycota</taxon>
        <taxon>Chytridiomycota incertae sedis</taxon>
        <taxon>Chytridiomycetes</taxon>
        <taxon>Chytridiales</taxon>
        <taxon>Chytriomycetaceae</taxon>
        <taxon>Physocladia</taxon>
    </lineage>
</organism>
<sequence length="129" mass="14469">MNTLQTLPPELLDSVVAFTPPEDILRLATVMRYFGLRLGHVRRTCILAGDTFRLPISRIWPHFKPTGTGHYKSIEPITKPKHAAVASALVQCLDAFGGLLVLNTAEPQIVRDWKNKNLLTKRIILLFLA</sequence>
<gene>
    <name evidence="2" type="ORF">HK100_002054</name>
</gene>
<dbReference type="PROSITE" id="PS50181">
    <property type="entry name" value="FBOX"/>
    <property type="match status" value="1"/>
</dbReference>
<protein>
    <recommendedName>
        <fullName evidence="1">F-box domain-containing protein</fullName>
    </recommendedName>
</protein>
<dbReference type="AlphaFoldDB" id="A0AAD5SXK0"/>
<evidence type="ECO:0000313" key="2">
    <source>
        <dbReference type="EMBL" id="KAJ3113223.1"/>
    </source>
</evidence>
<evidence type="ECO:0000313" key="3">
    <source>
        <dbReference type="Proteomes" id="UP001211907"/>
    </source>
</evidence>
<name>A0AAD5SXK0_9FUNG</name>
<accession>A0AAD5SXK0</accession>
<dbReference type="InterPro" id="IPR001810">
    <property type="entry name" value="F-box_dom"/>
</dbReference>
<feature type="domain" description="F-box" evidence="1">
    <location>
        <begin position="1"/>
        <end position="34"/>
    </location>
</feature>
<dbReference type="Proteomes" id="UP001211907">
    <property type="component" value="Unassembled WGS sequence"/>
</dbReference>
<keyword evidence="3" id="KW-1185">Reference proteome</keyword>
<evidence type="ECO:0000259" key="1">
    <source>
        <dbReference type="PROSITE" id="PS50181"/>
    </source>
</evidence>
<comment type="caution">
    <text evidence="2">The sequence shown here is derived from an EMBL/GenBank/DDBJ whole genome shotgun (WGS) entry which is preliminary data.</text>
</comment>
<reference evidence="2" key="1">
    <citation type="submission" date="2020-05" db="EMBL/GenBank/DDBJ databases">
        <title>Phylogenomic resolution of chytrid fungi.</title>
        <authorList>
            <person name="Stajich J.E."/>
            <person name="Amses K."/>
            <person name="Simmons R."/>
            <person name="Seto K."/>
            <person name="Myers J."/>
            <person name="Bonds A."/>
            <person name="Quandt C.A."/>
            <person name="Barry K."/>
            <person name="Liu P."/>
            <person name="Grigoriev I."/>
            <person name="Longcore J.E."/>
            <person name="James T.Y."/>
        </authorList>
    </citation>
    <scope>NUCLEOTIDE SEQUENCE</scope>
    <source>
        <strain evidence="2">JEL0513</strain>
    </source>
</reference>